<dbReference type="Proteomes" id="UP000031036">
    <property type="component" value="Unassembled WGS sequence"/>
</dbReference>
<feature type="compositionally biased region" description="Polar residues" evidence="4">
    <location>
        <begin position="170"/>
        <end position="180"/>
    </location>
</feature>
<dbReference type="InterPro" id="IPR002110">
    <property type="entry name" value="Ankyrin_rpt"/>
</dbReference>
<keyword evidence="6" id="KW-1185">Reference proteome</keyword>
<dbReference type="InterPro" id="IPR036770">
    <property type="entry name" value="Ankyrin_rpt-contain_sf"/>
</dbReference>
<comment type="caution">
    <text evidence="5">The sequence shown here is derived from an EMBL/GenBank/DDBJ whole genome shotgun (WGS) entry which is preliminary data.</text>
</comment>
<feature type="repeat" description="ANK" evidence="3">
    <location>
        <begin position="52"/>
        <end position="80"/>
    </location>
</feature>
<keyword evidence="2 3" id="KW-0040">ANK repeat</keyword>
<dbReference type="PANTHER" id="PTHR24173:SF74">
    <property type="entry name" value="ANKYRIN REPEAT DOMAIN-CONTAINING PROTEIN 16"/>
    <property type="match status" value="1"/>
</dbReference>
<feature type="region of interest" description="Disordered" evidence="4">
    <location>
        <begin position="551"/>
        <end position="578"/>
    </location>
</feature>
<dbReference type="PROSITE" id="PS50088">
    <property type="entry name" value="ANK_REPEAT"/>
    <property type="match status" value="1"/>
</dbReference>
<name>A0A0B2V655_TOXCA</name>
<dbReference type="Pfam" id="PF12796">
    <property type="entry name" value="Ank_2"/>
    <property type="match status" value="1"/>
</dbReference>
<dbReference type="PANTHER" id="PTHR24173">
    <property type="entry name" value="ANKYRIN REPEAT CONTAINING"/>
    <property type="match status" value="1"/>
</dbReference>
<feature type="compositionally biased region" description="Polar residues" evidence="4">
    <location>
        <begin position="555"/>
        <end position="578"/>
    </location>
</feature>
<dbReference type="EMBL" id="JPKZ01002390">
    <property type="protein sequence ID" value="KHN76937.1"/>
    <property type="molecule type" value="Genomic_DNA"/>
</dbReference>
<dbReference type="SMART" id="SM00248">
    <property type="entry name" value="ANK"/>
    <property type="match status" value="3"/>
</dbReference>
<dbReference type="PROSITE" id="PS50297">
    <property type="entry name" value="ANK_REP_REGION"/>
    <property type="match status" value="1"/>
</dbReference>
<feature type="region of interest" description="Disordered" evidence="4">
    <location>
        <begin position="163"/>
        <end position="212"/>
    </location>
</feature>
<dbReference type="STRING" id="6265.A0A0B2V655"/>
<feature type="compositionally biased region" description="Low complexity" evidence="4">
    <location>
        <begin position="192"/>
        <end position="209"/>
    </location>
</feature>
<proteinExistence type="predicted"/>
<dbReference type="OrthoDB" id="10258888at2759"/>
<evidence type="ECO:0000256" key="1">
    <source>
        <dbReference type="ARBA" id="ARBA00022737"/>
    </source>
</evidence>
<sequence>MLKVLKHFGASFEIQNRRGDIPLHEAIQAGSKDIVEWLLALHPSTINSANHEGRTGLHLAAASGNMEIVVMLCSKNAEIDPVMFYKGALYTPLDFAKKKGHELVVEYLTRRHSAKTANQIPEDQRKDWMRKLEEQIEQAQKESGYQPSNAEKFARNFGSARKLYRRRSQGENQSEETQTVLPDRKPVSTNTSLSGSRRPSSASPRALSSFVPKSTSTTDLLNVFDNMAVGDTQAEREAVDERIKRIVQEQIQKAVHANEEEDLLKKDIEEADTSVTQSATEVDSIIAYAAQENSESKKKNKKSIRATSTKSKTKSRRRGDSEAKENVSPSRNVSKKSTKPQTPEASDEEDEPIASPAEHFDDSSDSPYGNVRQDNENNGSIDVVYSSAEDSGADSIAFEEFRAKARRALRDTSSSGVVAHRDIFDDNVRRAPKEKPKEKKTNLRYLHEKAIFNELTHLKKMQIQYGKVNERVLVRSLIGNFCKMHDLNPAHFKFQTFYAWEKFLYDQLKLIYMEERQRLKNTRPPPNTRFESRLRQARAIPINMRGSELMRLSDEQSSSAKSTRKSVNSRGTDKQSYTGHRRCDCLGNHVLIK</sequence>
<feature type="region of interest" description="Disordered" evidence="4">
    <location>
        <begin position="292"/>
        <end position="378"/>
    </location>
</feature>
<evidence type="ECO:0000256" key="4">
    <source>
        <dbReference type="SAM" id="MobiDB-lite"/>
    </source>
</evidence>
<reference evidence="5 6" key="1">
    <citation type="submission" date="2014-11" db="EMBL/GenBank/DDBJ databases">
        <title>Genetic blueprint of the zoonotic pathogen Toxocara canis.</title>
        <authorList>
            <person name="Zhu X.-Q."/>
            <person name="Korhonen P.K."/>
            <person name="Cai H."/>
            <person name="Young N.D."/>
            <person name="Nejsum P."/>
            <person name="von Samson-Himmelstjerna G."/>
            <person name="Boag P.R."/>
            <person name="Tan P."/>
            <person name="Li Q."/>
            <person name="Min J."/>
            <person name="Yang Y."/>
            <person name="Wang X."/>
            <person name="Fang X."/>
            <person name="Hall R.S."/>
            <person name="Hofmann A."/>
            <person name="Sternberg P.W."/>
            <person name="Jex A.R."/>
            <person name="Gasser R.B."/>
        </authorList>
    </citation>
    <scope>NUCLEOTIDE SEQUENCE [LARGE SCALE GENOMIC DNA]</scope>
    <source>
        <strain evidence="5">PN_DK_2014</strain>
    </source>
</reference>
<organism evidence="5 6">
    <name type="scientific">Toxocara canis</name>
    <name type="common">Canine roundworm</name>
    <dbReference type="NCBI Taxonomy" id="6265"/>
    <lineage>
        <taxon>Eukaryota</taxon>
        <taxon>Metazoa</taxon>
        <taxon>Ecdysozoa</taxon>
        <taxon>Nematoda</taxon>
        <taxon>Chromadorea</taxon>
        <taxon>Rhabditida</taxon>
        <taxon>Spirurina</taxon>
        <taxon>Ascaridomorpha</taxon>
        <taxon>Ascaridoidea</taxon>
        <taxon>Toxocaridae</taxon>
        <taxon>Toxocara</taxon>
    </lineage>
</organism>
<dbReference type="SUPFAM" id="SSF48403">
    <property type="entry name" value="Ankyrin repeat"/>
    <property type="match status" value="1"/>
</dbReference>
<evidence type="ECO:0000313" key="5">
    <source>
        <dbReference type="EMBL" id="KHN76937.1"/>
    </source>
</evidence>
<gene>
    <name evidence="5" type="ORF">Tcan_05071</name>
</gene>
<keyword evidence="1" id="KW-0677">Repeat</keyword>
<evidence type="ECO:0000256" key="2">
    <source>
        <dbReference type="ARBA" id="ARBA00023043"/>
    </source>
</evidence>
<dbReference type="AlphaFoldDB" id="A0A0B2V655"/>
<dbReference type="Gene3D" id="1.25.40.20">
    <property type="entry name" value="Ankyrin repeat-containing domain"/>
    <property type="match status" value="1"/>
</dbReference>
<accession>A0A0B2V655</accession>
<protein>
    <submittedName>
        <fullName evidence="5">Protein fem-1-like protein</fullName>
    </submittedName>
</protein>
<evidence type="ECO:0000313" key="6">
    <source>
        <dbReference type="Proteomes" id="UP000031036"/>
    </source>
</evidence>
<evidence type="ECO:0000256" key="3">
    <source>
        <dbReference type="PROSITE-ProRule" id="PRU00023"/>
    </source>
</evidence>